<dbReference type="Gene3D" id="3.10.10.20">
    <property type="match status" value="1"/>
</dbReference>
<evidence type="ECO:0000313" key="3">
    <source>
        <dbReference type="EMBL" id="UYV79273.1"/>
    </source>
</evidence>
<evidence type="ECO:0000259" key="2">
    <source>
        <dbReference type="PROSITE" id="PS50878"/>
    </source>
</evidence>
<dbReference type="SUPFAM" id="SSF56672">
    <property type="entry name" value="DNA/RNA polymerases"/>
    <property type="match status" value="1"/>
</dbReference>
<dbReference type="InterPro" id="IPR058912">
    <property type="entry name" value="HTH_animal"/>
</dbReference>
<dbReference type="PROSITE" id="PS50878">
    <property type="entry name" value="RT_POL"/>
    <property type="match status" value="1"/>
</dbReference>
<dbReference type="InterPro" id="IPR000477">
    <property type="entry name" value="RT_dom"/>
</dbReference>
<dbReference type="PANTHER" id="PTHR21301:SF10">
    <property type="entry name" value="REVERSE TRANSCRIPTASE DOMAIN-CONTAINING PROTEIN"/>
    <property type="match status" value="1"/>
</dbReference>
<feature type="repeat" description="CSPG" evidence="1">
    <location>
        <begin position="550"/>
        <end position="627"/>
    </location>
</feature>
<protein>
    <recommendedName>
        <fullName evidence="2">Reverse transcriptase domain-containing protein</fullName>
    </recommendedName>
</protein>
<keyword evidence="4" id="KW-1185">Reference proteome</keyword>
<dbReference type="Gene3D" id="1.10.10.2210">
    <property type="match status" value="1"/>
</dbReference>
<dbReference type="Pfam" id="PF00078">
    <property type="entry name" value="RVT_1"/>
    <property type="match status" value="1"/>
</dbReference>
<gene>
    <name evidence="3" type="ORF">LAZ67_17001880</name>
</gene>
<reference evidence="3 4" key="1">
    <citation type="submission" date="2022-01" db="EMBL/GenBank/DDBJ databases">
        <title>A chromosomal length assembly of Cordylochernes scorpioides.</title>
        <authorList>
            <person name="Zeh D."/>
            <person name="Zeh J."/>
        </authorList>
    </citation>
    <scope>NUCLEOTIDE SEQUENCE [LARGE SCALE GENOMIC DNA]</scope>
    <source>
        <strain evidence="3">IN4F17</strain>
        <tissue evidence="3">Whole Body</tissue>
    </source>
</reference>
<dbReference type="InterPro" id="IPR043502">
    <property type="entry name" value="DNA/RNA_pol_sf"/>
</dbReference>
<feature type="domain" description="Reverse transcriptase" evidence="2">
    <location>
        <begin position="41"/>
        <end position="275"/>
    </location>
</feature>
<evidence type="ECO:0000256" key="1">
    <source>
        <dbReference type="PROSITE-ProRule" id="PRU01201"/>
    </source>
</evidence>
<accession>A0ABY6LHD9</accession>
<dbReference type="Pfam" id="PF26215">
    <property type="entry name" value="HTH_animal"/>
    <property type="match status" value="1"/>
</dbReference>
<dbReference type="PANTHER" id="PTHR21301">
    <property type="entry name" value="REVERSE TRANSCRIPTASE"/>
    <property type="match status" value="1"/>
</dbReference>
<dbReference type="InterPro" id="IPR039005">
    <property type="entry name" value="CSPG_rpt"/>
</dbReference>
<sequence>MENILKDSTTFEPLTDTERNQVYLNIKKDINRLKKSKIITEDEHKAFISNTDSEAHIYGKPKLHKQNIPLRPIVAFYLSPIAPIAKFLTKFLQPLIRTHTPTQSIANIPTFIQEILNTNIENHHLIVSFDVEALYPSLPHQLILENTKSLLIENRLDQTVINKIIELIDLSLKSNIFNFNSQSFKQIKGSPMGSPLSSPLAVIVMNTIDKWITTQFPTDIIIYKRYIDDIFCICTANKVNHILTSLNNYYPRIKFTIEVEKKNNKLPFLDINIIRSQNRLQTSVYYKPSFEPNYIHFTSYCPLSHKINTIKTLTKRIHTHCSQQNSKMIETQNIINNLQQAGYPTTFILKHFHKSITINNPINKTTDIYRAICYIPYSQTSITIANLLKKLRHPNTLQNVEPESDNFEVIVTDGQHNSSVAKMLVTIILRNDEEPQVSLLDLSVLEGGIVSLGENVLRVTDADFPADRLVVSVALPPQHGVLSKLVTLEDGSQAELPLESEDLHHFLRTAVYHHDGSENFQDELKLEVTDGLHPRTATARVTVVPVNDQPPRVVVNRGLSGVAPGGAALISPRYLLAADADRPPDKLVFRVMSPPVAGRLEHRTADTVWLPLLAPVFSQQQLEDNLV</sequence>
<dbReference type="PROSITE" id="PS51854">
    <property type="entry name" value="CSPG"/>
    <property type="match status" value="2"/>
</dbReference>
<dbReference type="Pfam" id="PF16184">
    <property type="entry name" value="Cadherin_3"/>
    <property type="match status" value="2"/>
</dbReference>
<name>A0ABY6LHD9_9ARAC</name>
<evidence type="ECO:0000313" key="4">
    <source>
        <dbReference type="Proteomes" id="UP001235939"/>
    </source>
</evidence>
<dbReference type="EMBL" id="CP092879">
    <property type="protein sequence ID" value="UYV79273.1"/>
    <property type="molecule type" value="Genomic_DNA"/>
</dbReference>
<organism evidence="3 4">
    <name type="scientific">Cordylochernes scorpioides</name>
    <dbReference type="NCBI Taxonomy" id="51811"/>
    <lineage>
        <taxon>Eukaryota</taxon>
        <taxon>Metazoa</taxon>
        <taxon>Ecdysozoa</taxon>
        <taxon>Arthropoda</taxon>
        <taxon>Chelicerata</taxon>
        <taxon>Arachnida</taxon>
        <taxon>Pseudoscorpiones</taxon>
        <taxon>Cheliferoidea</taxon>
        <taxon>Chernetidae</taxon>
        <taxon>Cordylochernes</taxon>
    </lineage>
</organism>
<dbReference type="Gene3D" id="3.30.70.2630">
    <property type="match status" value="1"/>
</dbReference>
<feature type="non-terminal residue" evidence="3">
    <location>
        <position position="627"/>
    </location>
</feature>
<proteinExistence type="predicted"/>
<dbReference type="Proteomes" id="UP001235939">
    <property type="component" value="Chromosome 17"/>
</dbReference>
<feature type="repeat" description="CSPG" evidence="1">
    <location>
        <begin position="433"/>
        <end position="529"/>
    </location>
</feature>